<evidence type="ECO:0000259" key="3">
    <source>
        <dbReference type="PROSITE" id="PS51898"/>
    </source>
</evidence>
<feature type="compositionally biased region" description="Basic and acidic residues" evidence="2">
    <location>
        <begin position="97"/>
        <end position="108"/>
    </location>
</feature>
<dbReference type="GO" id="GO:0006310">
    <property type="term" value="P:DNA recombination"/>
    <property type="evidence" value="ECO:0007669"/>
    <property type="project" value="UniProtKB-KW"/>
</dbReference>
<gene>
    <name evidence="4" type="ORF">F9L07_15575</name>
</gene>
<dbReference type="RefSeq" id="WP_151580408.1">
    <property type="nucleotide sequence ID" value="NZ_WBVM01000001.1"/>
</dbReference>
<evidence type="ECO:0000256" key="1">
    <source>
        <dbReference type="ARBA" id="ARBA00023172"/>
    </source>
</evidence>
<feature type="domain" description="Tyr recombinase" evidence="3">
    <location>
        <begin position="1"/>
        <end position="104"/>
    </location>
</feature>
<reference evidence="4 5" key="1">
    <citation type="submission" date="2019-09" db="EMBL/GenBank/DDBJ databases">
        <title>Pimelobacter sp. isolated from Paulinella.</title>
        <authorList>
            <person name="Jeong S.E."/>
        </authorList>
    </citation>
    <scope>NUCLEOTIDE SEQUENCE [LARGE SCALE GENOMIC DNA]</scope>
    <source>
        <strain evidence="4 5">Pch-N</strain>
    </source>
</reference>
<dbReference type="InterPro" id="IPR013762">
    <property type="entry name" value="Integrase-like_cat_sf"/>
</dbReference>
<dbReference type="PROSITE" id="PS51898">
    <property type="entry name" value="TYR_RECOMBINASE"/>
    <property type="match status" value="1"/>
</dbReference>
<evidence type="ECO:0000256" key="2">
    <source>
        <dbReference type="SAM" id="MobiDB-lite"/>
    </source>
</evidence>
<dbReference type="Proteomes" id="UP000449906">
    <property type="component" value="Unassembled WGS sequence"/>
</dbReference>
<dbReference type="EMBL" id="WBVM01000001">
    <property type="protein sequence ID" value="KAB2813104.1"/>
    <property type="molecule type" value="Genomic_DNA"/>
</dbReference>
<dbReference type="AlphaFoldDB" id="A0A7J5E5A2"/>
<keyword evidence="1" id="KW-0233">DNA recombination</keyword>
<dbReference type="GO" id="GO:0015074">
    <property type="term" value="P:DNA integration"/>
    <property type="evidence" value="ECO:0007669"/>
    <property type="project" value="InterPro"/>
</dbReference>
<feature type="region of interest" description="Disordered" evidence="2">
    <location>
        <begin position="86"/>
        <end position="108"/>
    </location>
</feature>
<evidence type="ECO:0000313" key="4">
    <source>
        <dbReference type="EMBL" id="KAB2813104.1"/>
    </source>
</evidence>
<dbReference type="InterPro" id="IPR011010">
    <property type="entry name" value="DNA_brk_join_enz"/>
</dbReference>
<accession>A0A7J5E5A2</accession>
<organism evidence="4 5">
    <name type="scientific">Nocardioides simplex</name>
    <name type="common">Arthrobacter simplex</name>
    <dbReference type="NCBI Taxonomy" id="2045"/>
    <lineage>
        <taxon>Bacteria</taxon>
        <taxon>Bacillati</taxon>
        <taxon>Actinomycetota</taxon>
        <taxon>Actinomycetes</taxon>
        <taxon>Propionibacteriales</taxon>
        <taxon>Nocardioidaceae</taxon>
        <taxon>Pimelobacter</taxon>
    </lineage>
</organism>
<dbReference type="InterPro" id="IPR002104">
    <property type="entry name" value="Integrase_catalytic"/>
</dbReference>
<dbReference type="SUPFAM" id="SSF56349">
    <property type="entry name" value="DNA breaking-rejoining enzymes"/>
    <property type="match status" value="1"/>
</dbReference>
<name>A0A7J5E5A2_NOCSI</name>
<protein>
    <submittedName>
        <fullName evidence="4">Tyrosine-type recombinase/integrase</fullName>
    </submittedName>
</protein>
<dbReference type="Gene3D" id="1.10.443.10">
    <property type="entry name" value="Intergrase catalytic core"/>
    <property type="match status" value="1"/>
</dbReference>
<dbReference type="GO" id="GO:0003677">
    <property type="term" value="F:DNA binding"/>
    <property type="evidence" value="ECO:0007669"/>
    <property type="project" value="InterPro"/>
</dbReference>
<proteinExistence type="predicted"/>
<dbReference type="Pfam" id="PF00589">
    <property type="entry name" value="Phage_integrase"/>
    <property type="match status" value="1"/>
</dbReference>
<evidence type="ECO:0000313" key="5">
    <source>
        <dbReference type="Proteomes" id="UP000449906"/>
    </source>
</evidence>
<sequence length="108" mass="12106">MLQQHLLQHAAPGSKGLLFPGDRTDHMSARYLMDRYRPAREMAGRPDLTIHHLRHTALTMAGQHGATAAELQARAGQASQSAMIYQHTTLDRAGSGRQDRRSYEAWRS</sequence>
<comment type="caution">
    <text evidence="4">The sequence shown here is derived from an EMBL/GenBank/DDBJ whole genome shotgun (WGS) entry which is preliminary data.</text>
</comment>